<dbReference type="EMBL" id="JAPQKS010000004">
    <property type="protein sequence ID" value="KAJ5232944.1"/>
    <property type="molecule type" value="Genomic_DNA"/>
</dbReference>
<feature type="compositionally biased region" description="Low complexity" evidence="1">
    <location>
        <begin position="121"/>
        <end position="130"/>
    </location>
</feature>
<reference evidence="3" key="1">
    <citation type="submission" date="2022-11" db="EMBL/GenBank/DDBJ databases">
        <authorList>
            <person name="Petersen C."/>
        </authorList>
    </citation>
    <scope>NUCLEOTIDE SEQUENCE</scope>
    <source>
        <strain evidence="3">IBT 19713</strain>
    </source>
</reference>
<dbReference type="InterPro" id="IPR029178">
    <property type="entry name" value="Ecm11_C"/>
</dbReference>
<feature type="domain" description="Extracellular mutant protein 11 C-terminal" evidence="2">
    <location>
        <begin position="381"/>
        <end position="521"/>
    </location>
</feature>
<dbReference type="GO" id="GO:0017025">
    <property type="term" value="F:TBP-class protein binding"/>
    <property type="evidence" value="ECO:0007669"/>
    <property type="project" value="TreeGrafter"/>
</dbReference>
<dbReference type="InterPro" id="IPR053029">
    <property type="entry name" value="RNA_pol_I-specific_init_factor"/>
</dbReference>
<dbReference type="OrthoDB" id="2159786at2759"/>
<gene>
    <name evidence="3" type="ORF">N7468_005900</name>
</gene>
<dbReference type="Pfam" id="PF15463">
    <property type="entry name" value="ECM11"/>
    <property type="match status" value="1"/>
</dbReference>
<dbReference type="RefSeq" id="XP_058330936.1">
    <property type="nucleotide sequence ID" value="XM_058475196.1"/>
</dbReference>
<comment type="caution">
    <text evidence="3">The sequence shown here is derived from an EMBL/GenBank/DDBJ whole genome shotgun (WGS) entry which is preliminary data.</text>
</comment>
<evidence type="ECO:0000256" key="1">
    <source>
        <dbReference type="SAM" id="MobiDB-lite"/>
    </source>
</evidence>
<keyword evidence="4" id="KW-1185">Reference proteome</keyword>
<reference evidence="3" key="2">
    <citation type="journal article" date="2023" name="IMA Fungus">
        <title>Comparative genomic study of the Penicillium genus elucidates a diverse pangenome and 15 lateral gene transfer events.</title>
        <authorList>
            <person name="Petersen C."/>
            <person name="Sorensen T."/>
            <person name="Nielsen M.R."/>
            <person name="Sondergaard T.E."/>
            <person name="Sorensen J.L."/>
            <person name="Fitzpatrick D.A."/>
            <person name="Frisvad J.C."/>
            <person name="Nielsen K.L."/>
        </authorList>
    </citation>
    <scope>NUCLEOTIDE SEQUENCE</scope>
    <source>
        <strain evidence="3">IBT 19713</strain>
    </source>
</reference>
<feature type="compositionally biased region" description="Pro residues" evidence="1">
    <location>
        <begin position="405"/>
        <end position="421"/>
    </location>
</feature>
<feature type="region of interest" description="Disordered" evidence="1">
    <location>
        <begin position="398"/>
        <end position="428"/>
    </location>
</feature>
<feature type="compositionally biased region" description="Basic and acidic residues" evidence="1">
    <location>
        <begin position="144"/>
        <end position="154"/>
    </location>
</feature>
<dbReference type="GeneID" id="83202499"/>
<evidence type="ECO:0000313" key="3">
    <source>
        <dbReference type="EMBL" id="KAJ5232944.1"/>
    </source>
</evidence>
<dbReference type="AlphaFoldDB" id="A0A9W9TQ53"/>
<dbReference type="GO" id="GO:0042790">
    <property type="term" value="P:nucleolar large rRNA transcription by RNA polymerase I"/>
    <property type="evidence" value="ECO:0007669"/>
    <property type="project" value="TreeGrafter"/>
</dbReference>
<accession>A0A9W9TQ53</accession>
<dbReference type="GO" id="GO:0001164">
    <property type="term" value="F:RNA polymerase I core promoter sequence-specific DNA binding"/>
    <property type="evidence" value="ECO:0007669"/>
    <property type="project" value="TreeGrafter"/>
</dbReference>
<feature type="compositionally biased region" description="Acidic residues" evidence="1">
    <location>
        <begin position="306"/>
        <end position="316"/>
    </location>
</feature>
<feature type="compositionally biased region" description="Polar residues" evidence="1">
    <location>
        <begin position="108"/>
        <end position="119"/>
    </location>
</feature>
<dbReference type="GO" id="GO:0070860">
    <property type="term" value="C:RNA polymerase I core factor complex"/>
    <property type="evidence" value="ECO:0007669"/>
    <property type="project" value="TreeGrafter"/>
</dbReference>
<feature type="compositionally biased region" description="Polar residues" evidence="1">
    <location>
        <begin position="322"/>
        <end position="331"/>
    </location>
</feature>
<feature type="compositionally biased region" description="Polar residues" evidence="1">
    <location>
        <begin position="278"/>
        <end position="294"/>
    </location>
</feature>
<protein>
    <recommendedName>
        <fullName evidence="2">Extracellular mutant protein 11 C-terminal domain-containing protein</fullName>
    </recommendedName>
</protein>
<dbReference type="Proteomes" id="UP001150941">
    <property type="component" value="Unassembled WGS sequence"/>
</dbReference>
<dbReference type="PANTHER" id="PTHR28244:SF1">
    <property type="entry name" value="RNA POLYMERASE I-SPECIFIC TRANSCRIPTION INITIATION FACTOR RRN11"/>
    <property type="match status" value="1"/>
</dbReference>
<evidence type="ECO:0000259" key="2">
    <source>
        <dbReference type="Pfam" id="PF15463"/>
    </source>
</evidence>
<dbReference type="PANTHER" id="PTHR28244">
    <property type="entry name" value="RNA POLYMERASE I-SPECIFIC TRANSCRIPTION INITIATION FACTOR RRN11"/>
    <property type="match status" value="1"/>
</dbReference>
<evidence type="ECO:0000313" key="4">
    <source>
        <dbReference type="Proteomes" id="UP001150941"/>
    </source>
</evidence>
<feature type="region of interest" description="Disordered" evidence="1">
    <location>
        <begin position="1"/>
        <end position="196"/>
    </location>
</feature>
<feature type="region of interest" description="Disordered" evidence="1">
    <location>
        <begin position="217"/>
        <end position="331"/>
    </location>
</feature>
<sequence length="527" mass="58593">MGVGDYIHSKEMGQPRATPDLGPSQHQVRAAQPKPDVSGPQPIGPDGNGVPAQQGFNEPRTIPNHRPLIPSSNGMYRDRDAFDTDVEGIDDSTIAGTSVLGHDEAQLQVPTNQHVPESETSPKPSFLPRPSRSRRGRPSWFEGLGDKAMKKAGFDSDDADDTSSHATSLNAADNEKTQPPRGSWYLSHKNRAAEEPLSKRLENFWSSSKRMSRSFEHIDAGNKPSATLNPIPEPQPRKLGHMLPPGPARKVTIPPNISATPRTRFSPPKPSLLEQLDISPTRQPSSEAQSQAGRTLSIDAFHEHDDSEEEEEEGPGMDETLRISSRPESNHSMNAFGISHLSDIGHGDREMSQDPFISRDSSTRGRRNTVIHTKKRTFEADYPPQVIYEKSFSELQAEPFDKTPTPAPSPAQSPSLPPEPSVVPSFTTPDDAVSQLLRLEGQERETFLSHMSVDEWEDCGDHLIERFTRLLTEMKTLRRARRRTAAVFEAELKRRHEKFENESSELAVKLDEMRTGGAEMLRGRRGE</sequence>
<proteinExistence type="predicted"/>
<organism evidence="3 4">
    <name type="scientific">Penicillium chermesinum</name>
    <dbReference type="NCBI Taxonomy" id="63820"/>
    <lineage>
        <taxon>Eukaryota</taxon>
        <taxon>Fungi</taxon>
        <taxon>Dikarya</taxon>
        <taxon>Ascomycota</taxon>
        <taxon>Pezizomycotina</taxon>
        <taxon>Eurotiomycetes</taxon>
        <taxon>Eurotiomycetidae</taxon>
        <taxon>Eurotiales</taxon>
        <taxon>Aspergillaceae</taxon>
        <taxon>Penicillium</taxon>
    </lineage>
</organism>
<name>A0A9W9TQ53_9EURO</name>